<proteinExistence type="predicted"/>
<sequence length="152" mass="16746">MRPIRLPEPPIGRRSAAEVFEAGIYGIIKRVVVIGNGFSGAENQCIGLRVTRPRGGINKWLQWLPVSLHKKLDYVIRQICIYSGVQVEARWSKVVPFAVEKTGLSSVIEADAKQIAMMARDSFEKEGPLLVIASGRDTISVASSIKRLATEN</sequence>
<protein>
    <submittedName>
        <fullName evidence="1">Uncharacterized protein</fullName>
    </submittedName>
</protein>
<evidence type="ECO:0000313" key="2">
    <source>
        <dbReference type="Proteomes" id="UP000593576"/>
    </source>
</evidence>
<feature type="non-terminal residue" evidence="1">
    <location>
        <position position="1"/>
    </location>
</feature>
<accession>A0A7J9M0H3</accession>
<gene>
    <name evidence="1" type="ORF">Goshw_003110</name>
</gene>
<dbReference type="Pfam" id="PF06258">
    <property type="entry name" value="Mito_fiss_Elm1"/>
    <property type="match status" value="1"/>
</dbReference>
<dbReference type="AlphaFoldDB" id="A0A7J9M0H3"/>
<name>A0A7J9M0H3_GOSSC</name>
<dbReference type="Proteomes" id="UP000593576">
    <property type="component" value="Unassembled WGS sequence"/>
</dbReference>
<dbReference type="PANTHER" id="PTHR33986:SF15">
    <property type="entry name" value="MITOCHONDRIAL FISSION PROTEIN ELM1"/>
    <property type="match status" value="1"/>
</dbReference>
<dbReference type="InterPro" id="IPR009367">
    <property type="entry name" value="Elm1-like"/>
</dbReference>
<dbReference type="GO" id="GO:0000266">
    <property type="term" value="P:mitochondrial fission"/>
    <property type="evidence" value="ECO:0007669"/>
    <property type="project" value="TreeGrafter"/>
</dbReference>
<dbReference type="GO" id="GO:0005741">
    <property type="term" value="C:mitochondrial outer membrane"/>
    <property type="evidence" value="ECO:0007669"/>
    <property type="project" value="TreeGrafter"/>
</dbReference>
<comment type="caution">
    <text evidence="1">The sequence shown here is derived from an EMBL/GenBank/DDBJ whole genome shotgun (WGS) entry which is preliminary data.</text>
</comment>
<organism evidence="1 2">
    <name type="scientific">Gossypium schwendimanii</name>
    <name type="common">Cotton</name>
    <dbReference type="NCBI Taxonomy" id="34291"/>
    <lineage>
        <taxon>Eukaryota</taxon>
        <taxon>Viridiplantae</taxon>
        <taxon>Streptophyta</taxon>
        <taxon>Embryophyta</taxon>
        <taxon>Tracheophyta</taxon>
        <taxon>Spermatophyta</taxon>
        <taxon>Magnoliopsida</taxon>
        <taxon>eudicotyledons</taxon>
        <taxon>Gunneridae</taxon>
        <taxon>Pentapetalae</taxon>
        <taxon>rosids</taxon>
        <taxon>malvids</taxon>
        <taxon>Malvales</taxon>
        <taxon>Malvaceae</taxon>
        <taxon>Malvoideae</taxon>
        <taxon>Gossypium</taxon>
    </lineage>
</organism>
<reference evidence="1 2" key="1">
    <citation type="journal article" date="2019" name="Genome Biol. Evol.">
        <title>Insights into the evolution of the New World diploid cottons (Gossypium, subgenus Houzingenia) based on genome sequencing.</title>
        <authorList>
            <person name="Grover C.E."/>
            <person name="Arick M.A. 2nd"/>
            <person name="Thrash A."/>
            <person name="Conover J.L."/>
            <person name="Sanders W.S."/>
            <person name="Peterson D.G."/>
            <person name="Frelichowski J.E."/>
            <person name="Scheffler J.A."/>
            <person name="Scheffler B.E."/>
            <person name="Wendel J.F."/>
        </authorList>
    </citation>
    <scope>NUCLEOTIDE SEQUENCE [LARGE SCALE GENOMIC DNA]</scope>
    <source>
        <strain evidence="1">1</strain>
        <tissue evidence="1">Leaf</tissue>
    </source>
</reference>
<dbReference type="EMBL" id="JABFAF010000009">
    <property type="protein sequence ID" value="MBA0864460.1"/>
    <property type="molecule type" value="Genomic_DNA"/>
</dbReference>
<dbReference type="OrthoDB" id="1856981at2759"/>
<evidence type="ECO:0000313" key="1">
    <source>
        <dbReference type="EMBL" id="MBA0864460.1"/>
    </source>
</evidence>
<keyword evidence="2" id="KW-1185">Reference proteome</keyword>
<dbReference type="PANTHER" id="PTHR33986">
    <property type="entry name" value="OS02G0535700 PROTEIN"/>
    <property type="match status" value="1"/>
</dbReference>